<comment type="caution">
    <text evidence="2">The sequence shown here is derived from an EMBL/GenBank/DDBJ whole genome shotgun (WGS) entry which is preliminary data.</text>
</comment>
<dbReference type="AlphaFoldDB" id="A0AAW3A404"/>
<keyword evidence="3" id="KW-1185">Reference proteome</keyword>
<name>A0AAW3A404_9TRYP</name>
<evidence type="ECO:0000256" key="1">
    <source>
        <dbReference type="SAM" id="MobiDB-lite"/>
    </source>
</evidence>
<feature type="region of interest" description="Disordered" evidence="1">
    <location>
        <begin position="97"/>
        <end position="120"/>
    </location>
</feature>
<sequence>MEANAFVGNFKAATEQAAGLRRLEESVSARTRKVVANGRKLCLEYAATEAMLSAHSRDVQQSNAELARREKLQVRVDERQQEATVLWRTALIFNSDASDTRAESKTCSVSKSTSPRRCAR</sequence>
<protein>
    <submittedName>
        <fullName evidence="2">Uncharacterized protein</fullName>
    </submittedName>
</protein>
<dbReference type="Proteomes" id="UP001500131">
    <property type="component" value="Unassembled WGS sequence"/>
</dbReference>
<gene>
    <name evidence="2" type="ORF">Q4I31_006463</name>
</gene>
<accession>A0AAW3A404</accession>
<feature type="compositionally biased region" description="Polar residues" evidence="1">
    <location>
        <begin position="105"/>
        <end position="120"/>
    </location>
</feature>
<evidence type="ECO:0000313" key="3">
    <source>
        <dbReference type="Proteomes" id="UP001500131"/>
    </source>
</evidence>
<reference evidence="2 3" key="1">
    <citation type="submission" date="2024-02" db="EMBL/GenBank/DDBJ databases">
        <title>FIRST GENOME SEQUENCES OF Leishmania (Viannia) shawi, Leishmania (Viannia) lindenbergi AND Leishmania (Viannia) utingensis.</title>
        <authorList>
            <person name="Resadore F."/>
            <person name="Custodio M.G.F."/>
            <person name="Boite M.C."/>
            <person name="Cupolillo E."/>
            <person name="Ferreira G.E.M."/>
        </authorList>
    </citation>
    <scope>NUCLEOTIDE SEQUENCE [LARGE SCALE GENOMIC DNA]</scope>
    <source>
        <strain evidence="2 3">MHOM/BR/1966/M15733</strain>
    </source>
</reference>
<dbReference type="EMBL" id="JBAMZK010000033">
    <property type="protein sequence ID" value="KAL0498143.1"/>
    <property type="molecule type" value="Genomic_DNA"/>
</dbReference>
<organism evidence="2 3">
    <name type="scientific">Leishmania lindenbergi</name>
    <dbReference type="NCBI Taxonomy" id="651832"/>
    <lineage>
        <taxon>Eukaryota</taxon>
        <taxon>Discoba</taxon>
        <taxon>Euglenozoa</taxon>
        <taxon>Kinetoplastea</taxon>
        <taxon>Metakinetoplastina</taxon>
        <taxon>Trypanosomatida</taxon>
        <taxon>Trypanosomatidae</taxon>
        <taxon>Leishmaniinae</taxon>
        <taxon>Leishmania</taxon>
    </lineage>
</organism>
<evidence type="ECO:0000313" key="2">
    <source>
        <dbReference type="EMBL" id="KAL0498143.1"/>
    </source>
</evidence>
<proteinExistence type="predicted"/>